<dbReference type="PANTHER" id="PTHR42798:SF2">
    <property type="entry name" value="ABC TRANSPORTER ATP-BINDING PROTEIN MG467-RELATED"/>
    <property type="match status" value="1"/>
</dbReference>
<proteinExistence type="inferred from homology"/>
<dbReference type="OrthoDB" id="9791546at2"/>
<name>A0A0R2GYF9_WEIVI</name>
<evidence type="ECO:0000256" key="3">
    <source>
        <dbReference type="ARBA" id="ARBA00022741"/>
    </source>
</evidence>
<organism evidence="6 7">
    <name type="scientific">Weissella viridescens</name>
    <name type="common">Lactobacillus viridescens</name>
    <dbReference type="NCBI Taxonomy" id="1629"/>
    <lineage>
        <taxon>Bacteria</taxon>
        <taxon>Bacillati</taxon>
        <taxon>Bacillota</taxon>
        <taxon>Bacilli</taxon>
        <taxon>Lactobacillales</taxon>
        <taxon>Lactobacillaceae</taxon>
        <taxon>Weissella</taxon>
    </lineage>
</organism>
<dbReference type="InterPro" id="IPR017911">
    <property type="entry name" value="MacB-like_ATP-bd"/>
</dbReference>
<comment type="similarity">
    <text evidence="1">Belongs to the ABC transporter superfamily.</text>
</comment>
<evidence type="ECO:0000256" key="4">
    <source>
        <dbReference type="ARBA" id="ARBA00022840"/>
    </source>
</evidence>
<dbReference type="CDD" id="cd03255">
    <property type="entry name" value="ABC_MJ0796_LolCDE_FtsE"/>
    <property type="match status" value="1"/>
</dbReference>
<evidence type="ECO:0000256" key="1">
    <source>
        <dbReference type="ARBA" id="ARBA00005417"/>
    </source>
</evidence>
<keyword evidence="4" id="KW-0067">ATP-binding</keyword>
<dbReference type="Proteomes" id="UP000051992">
    <property type="component" value="Unassembled WGS sequence"/>
</dbReference>
<dbReference type="InterPro" id="IPR003439">
    <property type="entry name" value="ABC_transporter-like_ATP-bd"/>
</dbReference>
<dbReference type="GO" id="GO:0006865">
    <property type="term" value="P:amino acid transport"/>
    <property type="evidence" value="ECO:0007669"/>
    <property type="project" value="UniProtKB-KW"/>
</dbReference>
<evidence type="ECO:0000313" key="6">
    <source>
        <dbReference type="EMBL" id="KRN45744.1"/>
    </source>
</evidence>
<keyword evidence="5" id="KW-0029">Amino-acid transport</keyword>
<dbReference type="SMART" id="SM00382">
    <property type="entry name" value="AAA"/>
    <property type="match status" value="1"/>
</dbReference>
<dbReference type="GO" id="GO:0022857">
    <property type="term" value="F:transmembrane transporter activity"/>
    <property type="evidence" value="ECO:0007669"/>
    <property type="project" value="UniProtKB-ARBA"/>
</dbReference>
<evidence type="ECO:0000313" key="7">
    <source>
        <dbReference type="Proteomes" id="UP000051992"/>
    </source>
</evidence>
<dbReference type="RefSeq" id="WP_057747122.1">
    <property type="nucleotide sequence ID" value="NZ_BJLU01000010.1"/>
</dbReference>
<dbReference type="InterPro" id="IPR003593">
    <property type="entry name" value="AAA+_ATPase"/>
</dbReference>
<gene>
    <name evidence="6" type="ORF">IV50_GL001471</name>
</gene>
<reference evidence="6 7" key="1">
    <citation type="journal article" date="2015" name="Genome Announc.">
        <title>Expanding the biotechnology potential of lactobacilli through comparative genomics of 213 strains and associated genera.</title>
        <authorList>
            <person name="Sun Z."/>
            <person name="Harris H.M."/>
            <person name="McCann A."/>
            <person name="Guo C."/>
            <person name="Argimon S."/>
            <person name="Zhang W."/>
            <person name="Yang X."/>
            <person name="Jeffery I.B."/>
            <person name="Cooney J.C."/>
            <person name="Kagawa T.F."/>
            <person name="Liu W."/>
            <person name="Song Y."/>
            <person name="Salvetti E."/>
            <person name="Wrobel A."/>
            <person name="Rasinkangas P."/>
            <person name="Parkhill J."/>
            <person name="Rea M.C."/>
            <person name="O'Sullivan O."/>
            <person name="Ritari J."/>
            <person name="Douillard F.P."/>
            <person name="Paul Ross R."/>
            <person name="Yang R."/>
            <person name="Briner A.E."/>
            <person name="Felis G.E."/>
            <person name="de Vos W.M."/>
            <person name="Barrangou R."/>
            <person name="Klaenhammer T.R."/>
            <person name="Caufield P.W."/>
            <person name="Cui Y."/>
            <person name="Zhang H."/>
            <person name="O'Toole P.W."/>
        </authorList>
    </citation>
    <scope>NUCLEOTIDE SEQUENCE [LARGE SCALE GENOMIC DNA]</scope>
    <source>
        <strain evidence="6 7">DSM 20410</strain>
    </source>
</reference>
<dbReference type="InterPro" id="IPR027417">
    <property type="entry name" value="P-loop_NTPase"/>
</dbReference>
<protein>
    <submittedName>
        <fullName evidence="6">ABC superfamily ATP binding cassette transporter, ABC protein</fullName>
    </submittedName>
</protein>
<dbReference type="Gene3D" id="3.40.50.300">
    <property type="entry name" value="P-loop containing nucleotide triphosphate hydrolases"/>
    <property type="match status" value="1"/>
</dbReference>
<keyword evidence="2" id="KW-0813">Transport</keyword>
<evidence type="ECO:0000256" key="5">
    <source>
        <dbReference type="ARBA" id="ARBA00022970"/>
    </source>
</evidence>
<dbReference type="FunFam" id="3.40.50.300:FF:000032">
    <property type="entry name" value="Export ABC transporter ATP-binding protein"/>
    <property type="match status" value="1"/>
</dbReference>
<dbReference type="GO" id="GO:0016887">
    <property type="term" value="F:ATP hydrolysis activity"/>
    <property type="evidence" value="ECO:0007669"/>
    <property type="project" value="InterPro"/>
</dbReference>
<dbReference type="GO" id="GO:0098796">
    <property type="term" value="C:membrane protein complex"/>
    <property type="evidence" value="ECO:0007669"/>
    <property type="project" value="UniProtKB-ARBA"/>
</dbReference>
<dbReference type="Pfam" id="PF00005">
    <property type="entry name" value="ABC_tran"/>
    <property type="match status" value="1"/>
</dbReference>
<sequence length="225" mass="24965">MLELKQINKFFMHGKEKQHVLKDISITINDGEFVAIMGHSGSGKSTLLNIIGLLDRDFSGSYLLNGRDTRALSKKQYTRFRNENVGWVFQNFKLIDNMTVADNVGLPLQYQGKPHKEIRRIVEDVLAQVGILDKADTYPKLLSGGQQQRVAIARAIVTNPNIVIADEPTGALDSATTIEIMDVFRRLNAAGTTLIIVTHDASVGEQAERLIKILDGQVMGADYEI</sequence>
<accession>A0A0R2GYF9</accession>
<dbReference type="PROSITE" id="PS50893">
    <property type="entry name" value="ABC_TRANSPORTER_2"/>
    <property type="match status" value="1"/>
</dbReference>
<dbReference type="SUPFAM" id="SSF52540">
    <property type="entry name" value="P-loop containing nucleoside triphosphate hydrolases"/>
    <property type="match status" value="1"/>
</dbReference>
<keyword evidence="3" id="KW-0547">Nucleotide-binding</keyword>
<dbReference type="PROSITE" id="PS00211">
    <property type="entry name" value="ABC_TRANSPORTER_1"/>
    <property type="match status" value="1"/>
</dbReference>
<dbReference type="AlphaFoldDB" id="A0A0R2GYF9"/>
<comment type="caution">
    <text evidence="6">The sequence shown here is derived from an EMBL/GenBank/DDBJ whole genome shotgun (WGS) entry which is preliminary data.</text>
</comment>
<evidence type="ECO:0000256" key="2">
    <source>
        <dbReference type="ARBA" id="ARBA00022448"/>
    </source>
</evidence>
<dbReference type="PATRIC" id="fig|1629.5.peg.1484"/>
<dbReference type="PANTHER" id="PTHR42798">
    <property type="entry name" value="LIPOPROTEIN-RELEASING SYSTEM ATP-BINDING PROTEIN LOLD"/>
    <property type="match status" value="1"/>
</dbReference>
<keyword evidence="7" id="KW-1185">Reference proteome</keyword>
<dbReference type="GO" id="GO:0005524">
    <property type="term" value="F:ATP binding"/>
    <property type="evidence" value="ECO:0007669"/>
    <property type="project" value="UniProtKB-KW"/>
</dbReference>
<dbReference type="EMBL" id="JQBM01000006">
    <property type="protein sequence ID" value="KRN45744.1"/>
    <property type="molecule type" value="Genomic_DNA"/>
</dbReference>
<dbReference type="InterPro" id="IPR017871">
    <property type="entry name" value="ABC_transporter-like_CS"/>
</dbReference>